<dbReference type="Proteomes" id="UP000436088">
    <property type="component" value="Unassembled WGS sequence"/>
</dbReference>
<dbReference type="InterPro" id="IPR055414">
    <property type="entry name" value="LRR_R13L4/SHOC2-like"/>
</dbReference>
<sequence length="436" mass="50784">MVEKSQKMWRNDLMELAERCMIQVRKRDITTFKIKRIHKHDLMRDLCLSKAKQESFVFIVDQSNASSSSMIRKVRRASSQKSLRIQCIKSPNLLSLLFFNGFSPDEETEKLFPNILLNYIDNHEDNLNKLRLIFESLLVCDTVPVAVGVLFSKAQGAWRYMCNNFKLLRVLNYKRRLDNEVIAGRKLPNDIGNLIHLRFLSLRGIVFWWRKLPSSLGNLRCLLTLDLRLGNKDSQSIHVPNVIWKMKKLRHLYLPLKYNSKTKLKLGTLRNLQTLVNFNTKSCYLKDLMNVTNLRELAIKGPFEIEDFNVEELEKNPPVIEGKYLYSLSIIDRGGRIDMRQLNHLLSSCISLCKLCLDVKINELPKYNHLSSNLAYIKLSYYKVDDDPMPTLEKLPNLRILKLLNVALRANKIVYSAQGSPKLESLRLKQLFNLEE</sequence>
<dbReference type="EMBL" id="VEPZ02001542">
    <property type="protein sequence ID" value="KAE8668849.1"/>
    <property type="molecule type" value="Genomic_DNA"/>
</dbReference>
<feature type="domain" description="Disease resistance R13L4/SHOC-2-like LRR" evidence="2">
    <location>
        <begin position="160"/>
        <end position="429"/>
    </location>
</feature>
<name>A0A6A2Y6Y6_HIBSY</name>
<protein>
    <submittedName>
        <fullName evidence="3">CC-NBS-LRR class disease resistance protein</fullName>
    </submittedName>
</protein>
<dbReference type="SUPFAM" id="SSF52058">
    <property type="entry name" value="L domain-like"/>
    <property type="match status" value="1"/>
</dbReference>
<dbReference type="AlphaFoldDB" id="A0A6A2Y6Y6"/>
<comment type="caution">
    <text evidence="3">The sequence shown here is derived from an EMBL/GenBank/DDBJ whole genome shotgun (WGS) entry which is preliminary data.</text>
</comment>
<dbReference type="PANTHER" id="PTHR47186">
    <property type="entry name" value="LEUCINE-RICH REPEAT-CONTAINING PROTEIN 57"/>
    <property type="match status" value="1"/>
</dbReference>
<gene>
    <name evidence="3" type="ORF">F3Y22_tig00112285pilonHSYRG00521</name>
</gene>
<evidence type="ECO:0000256" key="1">
    <source>
        <dbReference type="ARBA" id="ARBA00022737"/>
    </source>
</evidence>
<evidence type="ECO:0000259" key="2">
    <source>
        <dbReference type="Pfam" id="PF23598"/>
    </source>
</evidence>
<accession>A0A6A2Y6Y6</accession>
<keyword evidence="4" id="KW-1185">Reference proteome</keyword>
<evidence type="ECO:0000313" key="4">
    <source>
        <dbReference type="Proteomes" id="UP000436088"/>
    </source>
</evidence>
<keyword evidence="1" id="KW-0677">Repeat</keyword>
<dbReference type="PANTHER" id="PTHR47186:SF57">
    <property type="entry name" value="OS02G0478300 PROTEIN"/>
    <property type="match status" value="1"/>
</dbReference>
<dbReference type="InterPro" id="IPR032675">
    <property type="entry name" value="LRR_dom_sf"/>
</dbReference>
<proteinExistence type="predicted"/>
<dbReference type="Pfam" id="PF23598">
    <property type="entry name" value="LRR_14"/>
    <property type="match status" value="1"/>
</dbReference>
<reference evidence="3" key="1">
    <citation type="submission" date="2019-09" db="EMBL/GenBank/DDBJ databases">
        <title>Draft genome information of white flower Hibiscus syriacus.</title>
        <authorList>
            <person name="Kim Y.-M."/>
        </authorList>
    </citation>
    <scope>NUCLEOTIDE SEQUENCE [LARGE SCALE GENOMIC DNA]</scope>
    <source>
        <strain evidence="3">YM2019G1</strain>
    </source>
</reference>
<dbReference type="Gene3D" id="3.80.10.10">
    <property type="entry name" value="Ribonuclease Inhibitor"/>
    <property type="match status" value="2"/>
</dbReference>
<organism evidence="3 4">
    <name type="scientific">Hibiscus syriacus</name>
    <name type="common">Rose of Sharon</name>
    <dbReference type="NCBI Taxonomy" id="106335"/>
    <lineage>
        <taxon>Eukaryota</taxon>
        <taxon>Viridiplantae</taxon>
        <taxon>Streptophyta</taxon>
        <taxon>Embryophyta</taxon>
        <taxon>Tracheophyta</taxon>
        <taxon>Spermatophyta</taxon>
        <taxon>Magnoliopsida</taxon>
        <taxon>eudicotyledons</taxon>
        <taxon>Gunneridae</taxon>
        <taxon>Pentapetalae</taxon>
        <taxon>rosids</taxon>
        <taxon>malvids</taxon>
        <taxon>Malvales</taxon>
        <taxon>Malvaceae</taxon>
        <taxon>Malvoideae</taxon>
        <taxon>Hibiscus</taxon>
    </lineage>
</organism>
<evidence type="ECO:0000313" key="3">
    <source>
        <dbReference type="EMBL" id="KAE8668849.1"/>
    </source>
</evidence>